<evidence type="ECO:0000256" key="1">
    <source>
        <dbReference type="ARBA" id="ARBA00022729"/>
    </source>
</evidence>
<proteinExistence type="inferred from homology"/>
<accession>A0A4S8K9P6</accession>
<keyword evidence="2" id="KW-1015">Disulfide bond</keyword>
<evidence type="ECO:0000256" key="3">
    <source>
        <dbReference type="ARBA" id="ARBA00038471"/>
    </source>
</evidence>
<dbReference type="InterPro" id="IPR006501">
    <property type="entry name" value="Pectinesterase_inhib_dom"/>
</dbReference>
<keyword evidence="1" id="KW-0732">Signal</keyword>
<dbReference type="AlphaFoldDB" id="A0A4S8K9P6"/>
<organism evidence="5 6">
    <name type="scientific">Musa balbisiana</name>
    <name type="common">Banana</name>
    <dbReference type="NCBI Taxonomy" id="52838"/>
    <lineage>
        <taxon>Eukaryota</taxon>
        <taxon>Viridiplantae</taxon>
        <taxon>Streptophyta</taxon>
        <taxon>Embryophyta</taxon>
        <taxon>Tracheophyta</taxon>
        <taxon>Spermatophyta</taxon>
        <taxon>Magnoliopsida</taxon>
        <taxon>Liliopsida</taxon>
        <taxon>Zingiberales</taxon>
        <taxon>Musaceae</taxon>
        <taxon>Musa</taxon>
    </lineage>
</organism>
<dbReference type="PANTHER" id="PTHR35357:SF25">
    <property type="entry name" value="OS02G0103300 PROTEIN"/>
    <property type="match status" value="1"/>
</dbReference>
<feature type="domain" description="Pectinesterase inhibitor" evidence="4">
    <location>
        <begin position="98"/>
        <end position="249"/>
    </location>
</feature>
<dbReference type="SUPFAM" id="SSF101148">
    <property type="entry name" value="Plant invertase/pectin methylesterase inhibitor"/>
    <property type="match status" value="1"/>
</dbReference>
<protein>
    <recommendedName>
        <fullName evidence="4">Pectinesterase inhibitor domain-containing protein</fullName>
    </recommendedName>
</protein>
<evidence type="ECO:0000313" key="6">
    <source>
        <dbReference type="Proteomes" id="UP000317650"/>
    </source>
</evidence>
<dbReference type="SMART" id="SM00856">
    <property type="entry name" value="PMEI"/>
    <property type="match status" value="1"/>
</dbReference>
<evidence type="ECO:0000313" key="5">
    <source>
        <dbReference type="EMBL" id="THU71718.1"/>
    </source>
</evidence>
<reference evidence="5 6" key="1">
    <citation type="journal article" date="2019" name="Nat. Plants">
        <title>Genome sequencing of Musa balbisiana reveals subgenome evolution and function divergence in polyploid bananas.</title>
        <authorList>
            <person name="Yao X."/>
        </authorList>
    </citation>
    <scope>NUCLEOTIDE SEQUENCE [LARGE SCALE GENOMIC DNA]</scope>
    <source>
        <strain evidence="6">cv. DH-PKW</strain>
        <tissue evidence="5">Leaves</tissue>
    </source>
</reference>
<dbReference type="GO" id="GO:0005576">
    <property type="term" value="C:extracellular region"/>
    <property type="evidence" value="ECO:0007669"/>
    <property type="project" value="UniProtKB-ARBA"/>
</dbReference>
<dbReference type="InterPro" id="IPR034088">
    <property type="entry name" value="Pla_a_1-like"/>
</dbReference>
<evidence type="ECO:0000256" key="2">
    <source>
        <dbReference type="ARBA" id="ARBA00023157"/>
    </source>
</evidence>
<keyword evidence="6" id="KW-1185">Reference proteome</keyword>
<comment type="similarity">
    <text evidence="3">Belongs to the PMEI family.</text>
</comment>
<dbReference type="Proteomes" id="UP000317650">
    <property type="component" value="Chromosome 4"/>
</dbReference>
<dbReference type="FunFam" id="1.20.140.40:FF:000002">
    <property type="entry name" value="Putative invertase inhibitor"/>
    <property type="match status" value="1"/>
</dbReference>
<dbReference type="GO" id="GO:0004857">
    <property type="term" value="F:enzyme inhibitor activity"/>
    <property type="evidence" value="ECO:0007669"/>
    <property type="project" value="InterPro"/>
</dbReference>
<comment type="caution">
    <text evidence="5">The sequence shown here is derived from an EMBL/GenBank/DDBJ whole genome shotgun (WGS) entry which is preliminary data.</text>
</comment>
<dbReference type="NCBIfam" id="TIGR01614">
    <property type="entry name" value="PME_inhib"/>
    <property type="match status" value="1"/>
</dbReference>
<evidence type="ECO:0000259" key="4">
    <source>
        <dbReference type="SMART" id="SM00856"/>
    </source>
</evidence>
<gene>
    <name evidence="5" type="ORF">C4D60_Mb04t04440</name>
</gene>
<dbReference type="Gene3D" id="1.20.140.40">
    <property type="entry name" value="Invertase/pectin methylesterase inhibitor family protein"/>
    <property type="match status" value="1"/>
</dbReference>
<dbReference type="CDD" id="cd15795">
    <property type="entry name" value="PMEI-Pla_a_1_like"/>
    <property type="match status" value="1"/>
</dbReference>
<name>A0A4S8K9P6_MUSBA</name>
<dbReference type="InterPro" id="IPR035513">
    <property type="entry name" value="Invertase/methylesterase_inhib"/>
</dbReference>
<dbReference type="EMBL" id="PYDT01000001">
    <property type="protein sequence ID" value="THU71718.1"/>
    <property type="molecule type" value="Genomic_DNA"/>
</dbReference>
<dbReference type="PANTHER" id="PTHR35357">
    <property type="entry name" value="OS02G0537100 PROTEIN"/>
    <property type="match status" value="1"/>
</dbReference>
<sequence length="254" mass="27183">MASMSGHYKLQFLLSHPHSSNVRLASYERFNALLSPHKEEVSTTLFISTSCYPFLLSSSAPSLLSPLRKMRPLFSLYLAVLLTTSGASPTAVLQQTCTSPATVEDACKLVANKQASVGYDFCVKALGSVTSLSGSVDLREIAVVATRLAVDHAASTEAKIEELMDLETNPKVKQCFSACLDVYGDAVEHMKDALDNLSNRLYPRASALVGGAVNAADKCEESFKNAKGSFTLAAVDKDFGRLASIAHGIIVSLE</sequence>
<dbReference type="Pfam" id="PF04043">
    <property type="entry name" value="PMEI"/>
    <property type="match status" value="1"/>
</dbReference>